<keyword evidence="3" id="KW-0156">Chromatin regulator</keyword>
<dbReference type="PANTHER" id="PTHR13581:SF5">
    <property type="entry name" value="MRG_MORF4L-BINDING PROTEIN"/>
    <property type="match status" value="1"/>
</dbReference>
<dbReference type="EMBL" id="LRGB01000494">
    <property type="protein sequence ID" value="KZS18959.1"/>
    <property type="molecule type" value="Genomic_DNA"/>
</dbReference>
<sequence>MALDTETFADTSDPSFIVMAVKEKAEANEETLEAEIEWNTVDNELQLLQILCGTRPIGISKYFQMACIVEKLAANLNKEVTSKGVWDHLASLYDIKKLDEHETIPFPNEEMDFTLSTEEYGELMESKYKETESKKTIKKEKEEIKKEKVPETPQPVEKKSVKRTRASTAPSPGTPQITPKRRRI</sequence>
<feature type="region of interest" description="Disordered" evidence="7">
    <location>
        <begin position="126"/>
        <end position="184"/>
    </location>
</feature>
<feature type="compositionally biased region" description="Polar residues" evidence="7">
    <location>
        <begin position="166"/>
        <end position="177"/>
    </location>
</feature>
<evidence type="ECO:0000256" key="1">
    <source>
        <dbReference type="ARBA" id="ARBA00004123"/>
    </source>
</evidence>
<comment type="similarity">
    <text evidence="2">Belongs to the EAF7 family.</text>
</comment>
<dbReference type="STRING" id="35525.A0A162PLS3"/>
<dbReference type="Pfam" id="PF07904">
    <property type="entry name" value="Eaf7"/>
    <property type="match status" value="1"/>
</dbReference>
<keyword evidence="4" id="KW-0805">Transcription regulation</keyword>
<dbReference type="Proteomes" id="UP000076858">
    <property type="component" value="Unassembled WGS sequence"/>
</dbReference>
<evidence type="ECO:0000256" key="3">
    <source>
        <dbReference type="ARBA" id="ARBA00022853"/>
    </source>
</evidence>
<dbReference type="GO" id="GO:0005634">
    <property type="term" value="C:nucleus"/>
    <property type="evidence" value="ECO:0007669"/>
    <property type="project" value="UniProtKB-SubCell"/>
</dbReference>
<evidence type="ECO:0000256" key="5">
    <source>
        <dbReference type="ARBA" id="ARBA00023163"/>
    </source>
</evidence>
<organism evidence="8 9">
    <name type="scientific">Daphnia magna</name>
    <dbReference type="NCBI Taxonomy" id="35525"/>
    <lineage>
        <taxon>Eukaryota</taxon>
        <taxon>Metazoa</taxon>
        <taxon>Ecdysozoa</taxon>
        <taxon>Arthropoda</taxon>
        <taxon>Crustacea</taxon>
        <taxon>Branchiopoda</taxon>
        <taxon>Diplostraca</taxon>
        <taxon>Cladocera</taxon>
        <taxon>Anomopoda</taxon>
        <taxon>Daphniidae</taxon>
        <taxon>Daphnia</taxon>
    </lineage>
</organism>
<evidence type="ECO:0000256" key="4">
    <source>
        <dbReference type="ARBA" id="ARBA00023015"/>
    </source>
</evidence>
<keyword evidence="9" id="KW-1185">Reference proteome</keyword>
<reference evidence="8 9" key="1">
    <citation type="submission" date="2016-03" db="EMBL/GenBank/DDBJ databases">
        <title>EvidentialGene: Evidence-directed Construction of Genes on Genomes.</title>
        <authorList>
            <person name="Gilbert D.G."/>
            <person name="Choi J.-H."/>
            <person name="Mockaitis K."/>
            <person name="Colbourne J."/>
            <person name="Pfrender M."/>
        </authorList>
    </citation>
    <scope>NUCLEOTIDE SEQUENCE [LARGE SCALE GENOMIC DNA]</scope>
    <source>
        <strain evidence="8 9">Xinb3</strain>
        <tissue evidence="8">Complete organism</tissue>
    </source>
</reference>
<gene>
    <name evidence="8" type="ORF">APZ42_014777</name>
</gene>
<keyword evidence="6" id="KW-0539">Nucleus</keyword>
<evidence type="ECO:0000313" key="8">
    <source>
        <dbReference type="EMBL" id="KZS18959.1"/>
    </source>
</evidence>
<evidence type="ECO:0000256" key="6">
    <source>
        <dbReference type="ARBA" id="ARBA00023242"/>
    </source>
</evidence>
<dbReference type="OrthoDB" id="5595141at2759"/>
<keyword evidence="5" id="KW-0804">Transcription</keyword>
<comment type="subcellular location">
    <subcellularLocation>
        <location evidence="1">Nucleus</location>
    </subcellularLocation>
</comment>
<dbReference type="GO" id="GO:0006357">
    <property type="term" value="P:regulation of transcription by RNA polymerase II"/>
    <property type="evidence" value="ECO:0007669"/>
    <property type="project" value="TreeGrafter"/>
</dbReference>
<name>A0A162PLS3_9CRUS</name>
<evidence type="ECO:0000313" key="9">
    <source>
        <dbReference type="Proteomes" id="UP000076858"/>
    </source>
</evidence>
<evidence type="ECO:0000256" key="7">
    <source>
        <dbReference type="SAM" id="MobiDB-lite"/>
    </source>
</evidence>
<dbReference type="GO" id="GO:0006325">
    <property type="term" value="P:chromatin organization"/>
    <property type="evidence" value="ECO:0007669"/>
    <property type="project" value="UniProtKB-KW"/>
</dbReference>
<dbReference type="GO" id="GO:0035267">
    <property type="term" value="C:NuA4 histone acetyltransferase complex"/>
    <property type="evidence" value="ECO:0007669"/>
    <property type="project" value="TreeGrafter"/>
</dbReference>
<dbReference type="AlphaFoldDB" id="A0A162PLS3"/>
<comment type="caution">
    <text evidence="8">The sequence shown here is derived from an EMBL/GenBank/DDBJ whole genome shotgun (WGS) entry which is preliminary data.</text>
</comment>
<evidence type="ECO:0000256" key="2">
    <source>
        <dbReference type="ARBA" id="ARBA00007117"/>
    </source>
</evidence>
<accession>A0A162PLS3</accession>
<dbReference type="PANTHER" id="PTHR13581">
    <property type="entry name" value="MRG-BINDING PROTEIN"/>
    <property type="match status" value="1"/>
</dbReference>
<feature type="compositionally biased region" description="Basic and acidic residues" evidence="7">
    <location>
        <begin position="126"/>
        <end position="150"/>
    </location>
</feature>
<dbReference type="InterPro" id="IPR012423">
    <property type="entry name" value="Eaf7/MRGBP"/>
</dbReference>
<proteinExistence type="inferred from homology"/>
<protein>
    <submittedName>
        <fullName evidence="8">MrgBP</fullName>
    </submittedName>
</protein>